<evidence type="ECO:0000313" key="1">
    <source>
        <dbReference type="EMBL" id="JAE35529.1"/>
    </source>
</evidence>
<name>A0A0A9HI86_ARUDO</name>
<reference evidence="1" key="2">
    <citation type="journal article" date="2015" name="Data Brief">
        <title>Shoot transcriptome of the giant reed, Arundo donax.</title>
        <authorList>
            <person name="Barrero R.A."/>
            <person name="Guerrero F.D."/>
            <person name="Moolhuijzen P."/>
            <person name="Goolsby J.A."/>
            <person name="Tidwell J."/>
            <person name="Bellgard S.E."/>
            <person name="Bellgard M.I."/>
        </authorList>
    </citation>
    <scope>NUCLEOTIDE SEQUENCE</scope>
    <source>
        <tissue evidence="1">Shoot tissue taken approximately 20 cm above the soil surface</tissue>
    </source>
</reference>
<proteinExistence type="predicted"/>
<reference evidence="1" key="1">
    <citation type="submission" date="2014-09" db="EMBL/GenBank/DDBJ databases">
        <authorList>
            <person name="Magalhaes I.L.F."/>
            <person name="Oliveira U."/>
            <person name="Santos F.R."/>
            <person name="Vidigal T.H.D.A."/>
            <person name="Brescovit A.D."/>
            <person name="Santos A.J."/>
        </authorList>
    </citation>
    <scope>NUCLEOTIDE SEQUENCE</scope>
    <source>
        <tissue evidence="1">Shoot tissue taken approximately 20 cm above the soil surface</tissue>
    </source>
</reference>
<dbReference type="EMBL" id="GBRH01162367">
    <property type="protein sequence ID" value="JAE35529.1"/>
    <property type="molecule type" value="Transcribed_RNA"/>
</dbReference>
<organism evidence="1">
    <name type="scientific">Arundo donax</name>
    <name type="common">Giant reed</name>
    <name type="synonym">Donax arundinaceus</name>
    <dbReference type="NCBI Taxonomy" id="35708"/>
    <lineage>
        <taxon>Eukaryota</taxon>
        <taxon>Viridiplantae</taxon>
        <taxon>Streptophyta</taxon>
        <taxon>Embryophyta</taxon>
        <taxon>Tracheophyta</taxon>
        <taxon>Spermatophyta</taxon>
        <taxon>Magnoliopsida</taxon>
        <taxon>Liliopsida</taxon>
        <taxon>Poales</taxon>
        <taxon>Poaceae</taxon>
        <taxon>PACMAD clade</taxon>
        <taxon>Arundinoideae</taxon>
        <taxon>Arundineae</taxon>
        <taxon>Arundo</taxon>
    </lineage>
</organism>
<accession>A0A0A9HI86</accession>
<dbReference type="AlphaFoldDB" id="A0A0A9HI86"/>
<protein>
    <submittedName>
        <fullName evidence="1">Uncharacterized protein</fullName>
    </submittedName>
</protein>
<sequence length="51" mass="6257">MRNSKSIYYEKFTVKWEHISLYKYTTQNPKNIKVTKSSTKSEIEHCKFHHH</sequence>